<dbReference type="eggNOG" id="COG1410">
    <property type="taxonomic scope" value="Bacteria"/>
</dbReference>
<comment type="cofactor">
    <cofactor evidence="3">
        <name>methylcob(III)alamin</name>
        <dbReference type="ChEBI" id="CHEBI:28115"/>
    </cofactor>
</comment>
<dbReference type="OrthoDB" id="9803687at2"/>
<dbReference type="PROSITE" id="PS50972">
    <property type="entry name" value="PTERIN_BINDING"/>
    <property type="match status" value="1"/>
</dbReference>
<evidence type="ECO:0000256" key="2">
    <source>
        <dbReference type="ARBA" id="ARBA00001947"/>
    </source>
</evidence>
<evidence type="ECO:0000256" key="10">
    <source>
        <dbReference type="ARBA" id="ARBA00022605"/>
    </source>
</evidence>
<evidence type="ECO:0000256" key="18">
    <source>
        <dbReference type="ARBA" id="ARBA00025552"/>
    </source>
</evidence>
<keyword evidence="15 20" id="KW-0862">Zinc</keyword>
<dbReference type="SUPFAM" id="SSF82282">
    <property type="entry name" value="Homocysteine S-methyltransferase"/>
    <property type="match status" value="1"/>
</dbReference>
<dbReference type="GO" id="GO:0050667">
    <property type="term" value="P:homocysteine metabolic process"/>
    <property type="evidence" value="ECO:0007669"/>
    <property type="project" value="TreeGrafter"/>
</dbReference>
<keyword evidence="13" id="KW-0949">S-adenosyl-L-methionine</keyword>
<dbReference type="Pfam" id="PF02607">
    <property type="entry name" value="B12-binding_2"/>
    <property type="match status" value="1"/>
</dbReference>
<evidence type="ECO:0000313" key="25">
    <source>
        <dbReference type="EMBL" id="AFS79527.1"/>
    </source>
</evidence>
<evidence type="ECO:0000256" key="9">
    <source>
        <dbReference type="ARBA" id="ARBA00022603"/>
    </source>
</evidence>
<dbReference type="InterPro" id="IPR006158">
    <property type="entry name" value="Cobalamin-bd"/>
</dbReference>
<dbReference type="PANTHER" id="PTHR45833:SF1">
    <property type="entry name" value="METHIONINE SYNTHASE"/>
    <property type="match status" value="1"/>
</dbReference>
<dbReference type="Pfam" id="PF02574">
    <property type="entry name" value="S-methyl_trans"/>
    <property type="match status" value="1"/>
</dbReference>
<evidence type="ECO:0000256" key="8">
    <source>
        <dbReference type="ARBA" id="ARBA00013998"/>
    </source>
</evidence>
<keyword evidence="26" id="KW-1185">Reference proteome</keyword>
<keyword evidence="17" id="KW-0170">Cobalt</keyword>
<dbReference type="Proteomes" id="UP000006094">
    <property type="component" value="Chromosome"/>
</dbReference>
<dbReference type="GO" id="GO:0031419">
    <property type="term" value="F:cobalamin binding"/>
    <property type="evidence" value="ECO:0007669"/>
    <property type="project" value="UniProtKB-KW"/>
</dbReference>
<feature type="domain" description="B12-binding" evidence="23">
    <location>
        <begin position="669"/>
        <end position="792"/>
    </location>
</feature>
<evidence type="ECO:0000256" key="15">
    <source>
        <dbReference type="ARBA" id="ARBA00022833"/>
    </source>
</evidence>
<dbReference type="PIRSF" id="PIRSF037472">
    <property type="entry name" value="DHPS_mtfrase"/>
    <property type="match status" value="1"/>
</dbReference>
<dbReference type="SUPFAM" id="SSF51717">
    <property type="entry name" value="Dihydropteroate synthetase-like"/>
    <property type="match status" value="1"/>
</dbReference>
<dbReference type="Pfam" id="PF02310">
    <property type="entry name" value="B12-binding"/>
    <property type="match status" value="1"/>
</dbReference>
<organism evidence="25 26">
    <name type="scientific">Gottschalkia acidurici (strain ATCC 7906 / DSM 604 / BCRC 14475 / CIP 104303 / KCTC 5404 / NCIMB 10678 / 9a)</name>
    <name type="common">Clostridium acidurici</name>
    <dbReference type="NCBI Taxonomy" id="1128398"/>
    <lineage>
        <taxon>Bacteria</taxon>
        <taxon>Bacillati</taxon>
        <taxon>Bacillota</taxon>
        <taxon>Tissierellia</taxon>
        <taxon>Tissierellales</taxon>
        <taxon>Gottschalkiaceae</taxon>
        <taxon>Gottschalkia</taxon>
    </lineage>
</organism>
<evidence type="ECO:0000256" key="13">
    <source>
        <dbReference type="ARBA" id="ARBA00022691"/>
    </source>
</evidence>
<dbReference type="InterPro" id="IPR011005">
    <property type="entry name" value="Dihydropteroate_synth-like_sf"/>
</dbReference>
<gene>
    <name evidence="25" type="primary">metH1</name>
    <name evidence="25" type="ordered locus">Curi_c25320</name>
</gene>
<dbReference type="Pfam" id="PF00809">
    <property type="entry name" value="Pterin_bind"/>
    <property type="match status" value="1"/>
</dbReference>
<dbReference type="Gene3D" id="1.10.1240.10">
    <property type="entry name" value="Methionine synthase domain"/>
    <property type="match status" value="1"/>
</dbReference>
<dbReference type="PANTHER" id="PTHR45833">
    <property type="entry name" value="METHIONINE SYNTHASE"/>
    <property type="match status" value="1"/>
</dbReference>
<feature type="domain" description="Hcy-binding" evidence="21">
    <location>
        <begin position="1"/>
        <end position="281"/>
    </location>
</feature>
<evidence type="ECO:0000256" key="7">
    <source>
        <dbReference type="ARBA" id="ARBA00012032"/>
    </source>
</evidence>
<dbReference type="InterPro" id="IPR036589">
    <property type="entry name" value="HCY_dom_sf"/>
</dbReference>
<keyword evidence="16" id="KW-0486">Methionine biosynthesis</keyword>
<evidence type="ECO:0000259" key="22">
    <source>
        <dbReference type="PROSITE" id="PS50972"/>
    </source>
</evidence>
<evidence type="ECO:0000313" key="26">
    <source>
        <dbReference type="Proteomes" id="UP000006094"/>
    </source>
</evidence>
<evidence type="ECO:0000256" key="12">
    <source>
        <dbReference type="ARBA" id="ARBA00022679"/>
    </source>
</evidence>
<evidence type="ECO:0000256" key="19">
    <source>
        <dbReference type="ARBA" id="ARBA00031040"/>
    </source>
</evidence>
<keyword evidence="9 20" id="KW-0489">Methyltransferase</keyword>
<comment type="similarity">
    <text evidence="6">Belongs to the methylamine corrinoid protein family.</text>
</comment>
<dbReference type="SUPFAM" id="SSF52242">
    <property type="entry name" value="Cobalamin (vitamin B12)-binding domain"/>
    <property type="match status" value="1"/>
</dbReference>
<sequence>MAIKELSEGKFLLFDGAMGTMLQKAGLKTGELPETYNITNPEIIRGIHEEYVKAGSDVVTTNTFQANELKLKECPYSVEEIIEAGVKIAKDSGAKYVALDIGPLGQLMEPMGTVSFERAYEIFKRQIVVGAKAGADIILIETISDIYEAKAAVLAAKENCDLPVFCTLTYQEDGRTFVGTDPVTGTIVLDGLGIDAMGVNCSLGPKELKPIVDKVLEYSKAPVMIQPNAGLPKIRDGETIYDVTPQEFSEYLIEIAKNGALVLGGCCGTDPSFIKEVRSQLDKLTPVKTNPKVVTAATSGSKTVILDDVTTVIGEKINPTGKKKLKEALRTNNLDYIIGEAIDQTNSGADMLDINVGLPEIDEAEMIKKVIREVQGVVNLPLQVDSSDVGAIEAGVRIYNGKPMINSVNGKKESMEAIFPIVKKYGALILGLALDESGIPETAEGRLEIARKIVNTAAEYGIPKEDVLIDCLVLTASAQQSQVKETLKAIRLVKRELGVKTVLGVSNVSFGLPNRELINSNFLAAAFGAGLDAPIINPMSKSIMDTVNVFRVINNQDKDSAYYIEHYSNVEPSQAKEISNNGERDLRAIIIEGRKEESAPKTREMLDGGMAALDVVNNHFIPALDIVGDRFEKGQIFLPQLIQSAEAVKSAFVVIKDQLSKSEEKKESKGKIVVATVLGDIHDIGKNIVSMLLENYGFDVFDLGKDVPIEEVVRVVKEEDIKLVGLSALMTTTVSSMGETIKALRQEGLDCQVMVGGAVLNEEYTDMVGADFFAKDARESVKIANRVFGVEE</sequence>
<comment type="catalytic activity">
    <reaction evidence="1">
        <text>(6S)-5-methyl-5,6,7,8-tetrahydrofolate + L-homocysteine = (6S)-5,6,7,8-tetrahydrofolate + L-methionine</text>
        <dbReference type="Rhea" id="RHEA:11172"/>
        <dbReference type="ChEBI" id="CHEBI:18608"/>
        <dbReference type="ChEBI" id="CHEBI:57453"/>
        <dbReference type="ChEBI" id="CHEBI:57844"/>
        <dbReference type="ChEBI" id="CHEBI:58199"/>
        <dbReference type="EC" id="2.1.1.13"/>
    </reaction>
</comment>
<proteinExistence type="inferred from homology"/>
<dbReference type="GO" id="GO:0046653">
    <property type="term" value="P:tetrahydrofolate metabolic process"/>
    <property type="evidence" value="ECO:0007669"/>
    <property type="project" value="TreeGrafter"/>
</dbReference>
<keyword evidence="12 20" id="KW-0808">Transferase</keyword>
<dbReference type="Gene3D" id="3.40.50.280">
    <property type="entry name" value="Cobalamin-binding domain"/>
    <property type="match status" value="1"/>
</dbReference>
<dbReference type="PROSITE" id="PS50970">
    <property type="entry name" value="HCY"/>
    <property type="match status" value="1"/>
</dbReference>
<dbReference type="InterPro" id="IPR050554">
    <property type="entry name" value="Met_Synthase/Corrinoid"/>
</dbReference>
<evidence type="ECO:0000256" key="14">
    <source>
        <dbReference type="ARBA" id="ARBA00022723"/>
    </source>
</evidence>
<evidence type="ECO:0000256" key="6">
    <source>
        <dbReference type="ARBA" id="ARBA00010854"/>
    </source>
</evidence>
<dbReference type="GO" id="GO:0008705">
    <property type="term" value="F:methionine synthase activity"/>
    <property type="evidence" value="ECO:0007669"/>
    <property type="project" value="UniProtKB-EC"/>
</dbReference>
<dbReference type="InterPro" id="IPR017215">
    <property type="entry name" value="MetH_bac"/>
</dbReference>
<dbReference type="EMBL" id="CP003326">
    <property type="protein sequence ID" value="AFS79527.1"/>
    <property type="molecule type" value="Genomic_DNA"/>
</dbReference>
<dbReference type="InterPro" id="IPR036594">
    <property type="entry name" value="Meth_synthase_dom"/>
</dbReference>
<dbReference type="AlphaFoldDB" id="K0B2Y5"/>
<comment type="cofactor">
    <cofactor evidence="2 20">
        <name>Zn(2+)</name>
        <dbReference type="ChEBI" id="CHEBI:29105"/>
    </cofactor>
</comment>
<feature type="binding site" evidence="20">
    <location>
        <position position="266"/>
    </location>
    <ligand>
        <name>Zn(2+)</name>
        <dbReference type="ChEBI" id="CHEBI:29105"/>
    </ligand>
</feature>
<reference evidence="25 26" key="1">
    <citation type="journal article" date="2012" name="PLoS ONE">
        <title>The purine-utilizing bacterium Clostridium acidurici 9a: a genome-guided metabolic reconsideration.</title>
        <authorList>
            <person name="Hartwich K."/>
            <person name="Poehlein A."/>
            <person name="Daniel R."/>
        </authorList>
    </citation>
    <scope>NUCLEOTIDE SEQUENCE [LARGE SCALE GENOMIC DNA]</scope>
    <source>
        <strain evidence="26">ATCC 7906 / DSM 604 / BCRC 14475 / CIP 104303 / KCTC 5404 / NCIMB 10678 / 9a</strain>
    </source>
</reference>
<dbReference type="Gene3D" id="3.20.20.20">
    <property type="entry name" value="Dihydropteroate synthase-like"/>
    <property type="match status" value="1"/>
</dbReference>
<dbReference type="eggNOG" id="COG0646">
    <property type="taxonomic scope" value="Bacteria"/>
</dbReference>
<dbReference type="EC" id="2.1.1.13" evidence="7"/>
<evidence type="ECO:0000256" key="11">
    <source>
        <dbReference type="ARBA" id="ARBA00022628"/>
    </source>
</evidence>
<name>K0B2Y5_GOTA9</name>
<dbReference type="InterPro" id="IPR000489">
    <property type="entry name" value="Pterin-binding_dom"/>
</dbReference>
<dbReference type="GO" id="GO:0046872">
    <property type="term" value="F:metal ion binding"/>
    <property type="evidence" value="ECO:0007669"/>
    <property type="project" value="UniProtKB-KW"/>
</dbReference>
<dbReference type="Gene3D" id="3.20.20.330">
    <property type="entry name" value="Homocysteine-binding-like domain"/>
    <property type="match status" value="1"/>
</dbReference>
<dbReference type="HOGENOM" id="CLU_004914_0_2_9"/>
<dbReference type="RefSeq" id="WP_014968661.1">
    <property type="nucleotide sequence ID" value="NC_018664.1"/>
</dbReference>
<protein>
    <recommendedName>
        <fullName evidence="8">Methionine synthase</fullName>
        <ecNumber evidence="7">2.1.1.13</ecNumber>
    </recommendedName>
    <alternativeName>
        <fullName evidence="19">5-methyltetrahydrofolate--homocysteine methyltransferase</fullName>
    </alternativeName>
</protein>
<dbReference type="PROSITE" id="PS51337">
    <property type="entry name" value="B12_BINDING_NTER"/>
    <property type="match status" value="1"/>
</dbReference>
<evidence type="ECO:0000259" key="23">
    <source>
        <dbReference type="PROSITE" id="PS51332"/>
    </source>
</evidence>
<evidence type="ECO:0000256" key="5">
    <source>
        <dbReference type="ARBA" id="ARBA00010398"/>
    </source>
</evidence>
<keyword evidence="14 20" id="KW-0479">Metal-binding</keyword>
<evidence type="ECO:0000256" key="17">
    <source>
        <dbReference type="ARBA" id="ARBA00023285"/>
    </source>
</evidence>
<dbReference type="InterPro" id="IPR036724">
    <property type="entry name" value="Cobalamin-bd_sf"/>
</dbReference>
<comment type="pathway">
    <text evidence="4">Amino-acid biosynthesis; L-methionine biosynthesis via de novo pathway; L-methionine from L-homocysteine (MetH route): step 1/1.</text>
</comment>
<feature type="binding site" evidence="20">
    <location>
        <position position="201"/>
    </location>
    <ligand>
        <name>Zn(2+)</name>
        <dbReference type="ChEBI" id="CHEBI:29105"/>
    </ligand>
</feature>
<dbReference type="STRING" id="1128398.Curi_c25320"/>
<keyword evidence="11" id="KW-0846">Cobalamin</keyword>
<comment type="function">
    <text evidence="18">Catalyzes the transfer of a methyl group from methyl-cobalamin to homocysteine, yielding enzyme-bound cob(I)alamin and methionine. Subsequently, remethylates the cofactor using methyltetrahydrofolate.</text>
</comment>
<dbReference type="FunFam" id="3.40.50.280:FF:000003">
    <property type="entry name" value="Dimethylamine methyltransferase corrinoid protein"/>
    <property type="match status" value="1"/>
</dbReference>
<accession>K0B2Y5</accession>
<evidence type="ECO:0000256" key="20">
    <source>
        <dbReference type="PROSITE-ProRule" id="PRU00333"/>
    </source>
</evidence>
<evidence type="ECO:0000256" key="16">
    <source>
        <dbReference type="ARBA" id="ARBA00023167"/>
    </source>
</evidence>
<feature type="domain" description="B12-binding N-terminal" evidence="24">
    <location>
        <begin position="573"/>
        <end position="667"/>
    </location>
</feature>
<dbReference type="PATRIC" id="fig|1128398.3.peg.2607"/>
<dbReference type="SUPFAM" id="SSF47644">
    <property type="entry name" value="Methionine synthase domain"/>
    <property type="match status" value="1"/>
</dbReference>
<keyword evidence="10" id="KW-0028">Amino-acid biosynthesis</keyword>
<evidence type="ECO:0000256" key="3">
    <source>
        <dbReference type="ARBA" id="ARBA00001956"/>
    </source>
</evidence>
<dbReference type="GO" id="GO:0005829">
    <property type="term" value="C:cytosol"/>
    <property type="evidence" value="ECO:0007669"/>
    <property type="project" value="TreeGrafter"/>
</dbReference>
<dbReference type="NCBIfam" id="NF005719">
    <property type="entry name" value="PRK07535.1"/>
    <property type="match status" value="1"/>
</dbReference>
<comment type="similarity">
    <text evidence="5">Belongs to the vitamin-B12 dependent methionine synthase family.</text>
</comment>
<dbReference type="GO" id="GO:0032259">
    <property type="term" value="P:methylation"/>
    <property type="evidence" value="ECO:0007669"/>
    <property type="project" value="UniProtKB-KW"/>
</dbReference>
<dbReference type="PROSITE" id="PS51332">
    <property type="entry name" value="B12_BINDING"/>
    <property type="match status" value="1"/>
</dbReference>
<dbReference type="InterPro" id="IPR003759">
    <property type="entry name" value="Cbl-bd_cap"/>
</dbReference>
<dbReference type="KEGG" id="cad:Curi_c25320"/>
<evidence type="ECO:0000256" key="1">
    <source>
        <dbReference type="ARBA" id="ARBA00001700"/>
    </source>
</evidence>
<evidence type="ECO:0000259" key="24">
    <source>
        <dbReference type="PROSITE" id="PS51337"/>
    </source>
</evidence>
<evidence type="ECO:0000259" key="21">
    <source>
        <dbReference type="PROSITE" id="PS50970"/>
    </source>
</evidence>
<dbReference type="InterPro" id="IPR003726">
    <property type="entry name" value="HCY_dom"/>
</dbReference>
<feature type="binding site" evidence="20">
    <location>
        <position position="267"/>
    </location>
    <ligand>
        <name>Zn(2+)</name>
        <dbReference type="ChEBI" id="CHEBI:29105"/>
    </ligand>
</feature>
<evidence type="ECO:0000256" key="4">
    <source>
        <dbReference type="ARBA" id="ARBA00005178"/>
    </source>
</evidence>
<dbReference type="UniPathway" id="UPA00051">
    <property type="reaction ID" value="UER00081"/>
</dbReference>
<dbReference type="SMART" id="SM01018">
    <property type="entry name" value="B12-binding_2"/>
    <property type="match status" value="1"/>
</dbReference>
<feature type="domain" description="Pterin-binding" evidence="22">
    <location>
        <begin position="310"/>
        <end position="554"/>
    </location>
</feature>